<name>A0A8J5L3C4_ZINOF</name>
<protein>
    <submittedName>
        <fullName evidence="1">Uncharacterized protein</fullName>
    </submittedName>
</protein>
<comment type="caution">
    <text evidence="1">The sequence shown here is derived from an EMBL/GenBank/DDBJ whole genome shotgun (WGS) entry which is preliminary data.</text>
</comment>
<accession>A0A8J5L3C4</accession>
<proteinExistence type="predicted"/>
<reference evidence="1 2" key="1">
    <citation type="submission" date="2020-08" db="EMBL/GenBank/DDBJ databases">
        <title>Plant Genome Project.</title>
        <authorList>
            <person name="Zhang R.-G."/>
        </authorList>
    </citation>
    <scope>NUCLEOTIDE SEQUENCE [LARGE SCALE GENOMIC DNA]</scope>
    <source>
        <tissue evidence="1">Rhizome</tissue>
    </source>
</reference>
<gene>
    <name evidence="1" type="ORF">ZIOFF_038906</name>
</gene>
<sequence>MKELQALQRKLGKKQSLQDLQEASCCISRLLAVSLRVPVSTQIGTFPLFENTNLAKSVGDQRKKLSSPSTQHASD</sequence>
<evidence type="ECO:0000313" key="1">
    <source>
        <dbReference type="EMBL" id="KAG6499150.1"/>
    </source>
</evidence>
<organism evidence="1 2">
    <name type="scientific">Zingiber officinale</name>
    <name type="common">Ginger</name>
    <name type="synonym">Amomum zingiber</name>
    <dbReference type="NCBI Taxonomy" id="94328"/>
    <lineage>
        <taxon>Eukaryota</taxon>
        <taxon>Viridiplantae</taxon>
        <taxon>Streptophyta</taxon>
        <taxon>Embryophyta</taxon>
        <taxon>Tracheophyta</taxon>
        <taxon>Spermatophyta</taxon>
        <taxon>Magnoliopsida</taxon>
        <taxon>Liliopsida</taxon>
        <taxon>Zingiberales</taxon>
        <taxon>Zingiberaceae</taxon>
        <taxon>Zingiber</taxon>
    </lineage>
</organism>
<keyword evidence="2" id="KW-1185">Reference proteome</keyword>
<evidence type="ECO:0000313" key="2">
    <source>
        <dbReference type="Proteomes" id="UP000734854"/>
    </source>
</evidence>
<dbReference type="Proteomes" id="UP000734854">
    <property type="component" value="Unassembled WGS sequence"/>
</dbReference>
<dbReference type="EMBL" id="JACMSC010000011">
    <property type="protein sequence ID" value="KAG6499150.1"/>
    <property type="molecule type" value="Genomic_DNA"/>
</dbReference>
<dbReference type="AlphaFoldDB" id="A0A8J5L3C4"/>